<dbReference type="EMBL" id="CM023486">
    <property type="protein sequence ID" value="KAH6928167.1"/>
    <property type="molecule type" value="Genomic_DNA"/>
</dbReference>
<accession>A0ACB7S268</accession>
<keyword evidence="2" id="KW-1185">Reference proteome</keyword>
<dbReference type="Proteomes" id="UP000821845">
    <property type="component" value="Chromosome 6"/>
</dbReference>
<name>A0ACB7S268_HYAAI</name>
<organism evidence="1 2">
    <name type="scientific">Hyalomma asiaticum</name>
    <name type="common">Tick</name>
    <dbReference type="NCBI Taxonomy" id="266040"/>
    <lineage>
        <taxon>Eukaryota</taxon>
        <taxon>Metazoa</taxon>
        <taxon>Ecdysozoa</taxon>
        <taxon>Arthropoda</taxon>
        <taxon>Chelicerata</taxon>
        <taxon>Arachnida</taxon>
        <taxon>Acari</taxon>
        <taxon>Parasitiformes</taxon>
        <taxon>Ixodida</taxon>
        <taxon>Ixodoidea</taxon>
        <taxon>Ixodidae</taxon>
        <taxon>Hyalomminae</taxon>
        <taxon>Hyalomma</taxon>
    </lineage>
</organism>
<comment type="caution">
    <text evidence="1">The sequence shown here is derived from an EMBL/GenBank/DDBJ whole genome shotgun (WGS) entry which is preliminary data.</text>
</comment>
<sequence>MVGMVDDEGWRYFGELFSAYDVDGQEKISGSKASELLLATQLPTETLQQITELCGAKRLGHFGRPQFYLAMKLIAAAQAGLPLKMDTFSSGVEVPLPRFHRPNDHAGHPTQLPPPPSKSHNKATRQPSLKELELSPQHQPYGPAVAGYPHVPPRESRDSSPEVHTGSDKTWTKFNQTGDGQLNWSHFEEHRQLLGNEEDSSDRHSSDDEHDVWSIADDQRDYYTNQFQLMQPDLRGKITGAIAKEFFEKSKLPVHELSKIWQLSDVDKDGALSIEEFCTAMHLVVLRRNNIELPDTLPPCLIPKMPTKGVDVVDATAYQIPPHPVTQPVHIASPKGHTPPPSKEPLSPQNKEWTKFSDSPTSTVSSPSMKPVNFDFSTASVEQDPRILHPVARRVSPDGHALPYNDQDKVGLAADACGDCRSGAAPKNIVKRLSGPAVPTAPQQTLAYVVTTEVSGDNAANSFSGATGAVPVGSQGQLPPKKEPPPPPPPRPKRNHTRSSSLDLNRLGVPAKGWYACIEKPRSKANPQSLGAPPAVPPRISPGNCANEFAQLQATKSFTGDIPRALDFADFDQFAESRSDVTSAPVQQLQPGAFEVYKKPSAEYMLSSPYSSESEYSDEDSSPAPTDDSAMLLVDQTDDANEKKKRRKAPPAMAATELKTIPNEKYGLQQAVRAHRERNSMLMLLNTELNQELVEATEERLALELQLENLKPFSC</sequence>
<reference evidence="1" key="1">
    <citation type="submission" date="2020-05" db="EMBL/GenBank/DDBJ databases">
        <title>Large-scale comparative analyses of tick genomes elucidate their genetic diversity and vector capacities.</title>
        <authorList>
            <person name="Jia N."/>
            <person name="Wang J."/>
            <person name="Shi W."/>
            <person name="Du L."/>
            <person name="Sun Y."/>
            <person name="Zhan W."/>
            <person name="Jiang J."/>
            <person name="Wang Q."/>
            <person name="Zhang B."/>
            <person name="Ji P."/>
            <person name="Sakyi L.B."/>
            <person name="Cui X."/>
            <person name="Yuan T."/>
            <person name="Jiang B."/>
            <person name="Yang W."/>
            <person name="Lam T.T.-Y."/>
            <person name="Chang Q."/>
            <person name="Ding S."/>
            <person name="Wang X."/>
            <person name="Zhu J."/>
            <person name="Ruan X."/>
            <person name="Zhao L."/>
            <person name="Wei J."/>
            <person name="Que T."/>
            <person name="Du C."/>
            <person name="Cheng J."/>
            <person name="Dai P."/>
            <person name="Han X."/>
            <person name="Huang E."/>
            <person name="Gao Y."/>
            <person name="Liu J."/>
            <person name="Shao H."/>
            <person name="Ye R."/>
            <person name="Li L."/>
            <person name="Wei W."/>
            <person name="Wang X."/>
            <person name="Wang C."/>
            <person name="Yang T."/>
            <person name="Huo Q."/>
            <person name="Li W."/>
            <person name="Guo W."/>
            <person name="Chen H."/>
            <person name="Zhou L."/>
            <person name="Ni X."/>
            <person name="Tian J."/>
            <person name="Zhou Y."/>
            <person name="Sheng Y."/>
            <person name="Liu T."/>
            <person name="Pan Y."/>
            <person name="Xia L."/>
            <person name="Li J."/>
            <person name="Zhao F."/>
            <person name="Cao W."/>
        </authorList>
    </citation>
    <scope>NUCLEOTIDE SEQUENCE</scope>
    <source>
        <strain evidence="1">Hyas-2018</strain>
    </source>
</reference>
<evidence type="ECO:0000313" key="1">
    <source>
        <dbReference type="EMBL" id="KAH6928167.1"/>
    </source>
</evidence>
<evidence type="ECO:0000313" key="2">
    <source>
        <dbReference type="Proteomes" id="UP000821845"/>
    </source>
</evidence>
<protein>
    <submittedName>
        <fullName evidence="1">Uncharacterized protein</fullName>
    </submittedName>
</protein>
<gene>
    <name evidence="1" type="ORF">HPB50_012357</name>
</gene>
<proteinExistence type="predicted"/>